<dbReference type="Proteomes" id="UP000054988">
    <property type="component" value="Unassembled WGS sequence"/>
</dbReference>
<dbReference type="Pfam" id="PF18758">
    <property type="entry name" value="KDZ"/>
    <property type="match status" value="1"/>
</dbReference>
<evidence type="ECO:0000256" key="1">
    <source>
        <dbReference type="SAM" id="MobiDB-lite"/>
    </source>
</evidence>
<organism evidence="3 4">
    <name type="scientific">Moniliophthora roreri</name>
    <name type="common">Frosty pod rot fungus</name>
    <name type="synonym">Monilia roreri</name>
    <dbReference type="NCBI Taxonomy" id="221103"/>
    <lineage>
        <taxon>Eukaryota</taxon>
        <taxon>Fungi</taxon>
        <taxon>Dikarya</taxon>
        <taxon>Basidiomycota</taxon>
        <taxon>Agaricomycotina</taxon>
        <taxon>Agaricomycetes</taxon>
        <taxon>Agaricomycetidae</taxon>
        <taxon>Agaricales</taxon>
        <taxon>Marasmiineae</taxon>
        <taxon>Marasmiaceae</taxon>
        <taxon>Moniliophthora</taxon>
    </lineage>
</organism>
<feature type="compositionally biased region" description="Polar residues" evidence="1">
    <location>
        <begin position="73"/>
        <end position="82"/>
    </location>
</feature>
<comment type="caution">
    <text evidence="3">The sequence shown here is derived from an EMBL/GenBank/DDBJ whole genome shotgun (WGS) entry which is preliminary data.</text>
</comment>
<accession>A0A0W0F391</accession>
<reference evidence="3 4" key="1">
    <citation type="submission" date="2015-12" db="EMBL/GenBank/DDBJ databases">
        <title>Draft genome sequence of Moniliophthora roreri, the causal agent of frosty pod rot of cacao.</title>
        <authorList>
            <person name="Aime M.C."/>
            <person name="Diaz-Valderrama J.R."/>
            <person name="Kijpornyongpan T."/>
            <person name="Phillips-Mora W."/>
        </authorList>
    </citation>
    <scope>NUCLEOTIDE SEQUENCE [LARGE SCALE GENOMIC DNA]</scope>
    <source>
        <strain evidence="3 4">MCA 2952</strain>
    </source>
</reference>
<feature type="region of interest" description="Disordered" evidence="1">
    <location>
        <begin position="55"/>
        <end position="82"/>
    </location>
</feature>
<dbReference type="InterPro" id="IPR040521">
    <property type="entry name" value="KDZ"/>
</dbReference>
<evidence type="ECO:0000313" key="3">
    <source>
        <dbReference type="EMBL" id="KTB30774.1"/>
    </source>
</evidence>
<sequence length="673" mass="76771">MWNGFLTTTIIPSCSTCQIHEFTRWPKAKEEQTADCNQRPSGSARNCQYLHRIWSHQPQAPPPPPPQQQQQPGNDTTSTTVYNSIDLDSGVAQDGVGIQETEKEQAKAKRYEDSDAPLLLWMKDYHEEYLAWTFLTEGRRLEMLCERCIQFEHSHLPLHRIKRWNINHFTCVTPQELRIWVCLGHHSGTFCNNPKTVNDFVVININGIHAITVDFCECTKVEHRNQLLKFGLWPASYKDLHSAATFNVLQMFHVLNAQGHVMSTDFYHSLVLMTDGNGLRKLPDWQQQFTTMVCKWRHIKMAKRAGRGHDPSGLEGTPKGSMAIPCRACPHPGINLPSDWLYSLTLSINTNFKQKACARANDYCDPALGPGWGVFVHQEKYMNEVKKHTSQDEISHCVGFSAIWNANHKKSKGLWATGIGAVTCACHKLFRPNGMGDLQKGERYINMDSILLMSLVGSSIQWLYVSYDIACQWKVNFFDCMKERPKEWQFPRERNVQFKVPKFHLQAHTEKCFAPYTFEYAEGVGEVDGEAPERTWAEHNEASSSLSMIWNWKKTIALGISNLVVYTRAFSAFTDALKEQHGRELVDWERMVREWEQAMARDDLGKECPYDLPSSVITLAKIKKALADEEHKREKKGENAEGTSMSTMLSEALDIEENHSNGLAVEAINISGD</sequence>
<dbReference type="Pfam" id="PF18803">
    <property type="entry name" value="CxC2"/>
    <property type="match status" value="1"/>
</dbReference>
<name>A0A0W0F391_MONRR</name>
<dbReference type="InterPro" id="IPR041457">
    <property type="entry name" value="CxC2_KDZ-assoc"/>
</dbReference>
<feature type="domain" description="CxC2-like cysteine cluster KDZ transposase-associated" evidence="2">
    <location>
        <begin position="176"/>
        <end position="277"/>
    </location>
</feature>
<evidence type="ECO:0000259" key="2">
    <source>
        <dbReference type="Pfam" id="PF18803"/>
    </source>
</evidence>
<gene>
    <name evidence="3" type="ORF">WG66_16645</name>
</gene>
<proteinExistence type="predicted"/>
<evidence type="ECO:0000313" key="4">
    <source>
        <dbReference type="Proteomes" id="UP000054988"/>
    </source>
</evidence>
<dbReference type="AlphaFoldDB" id="A0A0W0F391"/>
<dbReference type="EMBL" id="LATX01002366">
    <property type="protein sequence ID" value="KTB30774.1"/>
    <property type="molecule type" value="Genomic_DNA"/>
</dbReference>
<protein>
    <recommendedName>
        <fullName evidence="2">CxC2-like cysteine cluster KDZ transposase-associated domain-containing protein</fullName>
    </recommendedName>
</protein>